<evidence type="ECO:0000313" key="12">
    <source>
        <dbReference type="Proteomes" id="UP000252893"/>
    </source>
</evidence>
<dbReference type="RefSeq" id="WP_113945874.1">
    <property type="nucleotide sequence ID" value="NZ_JBHEEG010000010.1"/>
</dbReference>
<comment type="subcellular location">
    <subcellularLocation>
        <location evidence="1">Cell inner membrane</location>
        <topology evidence="1">Multi-pass membrane protein</topology>
    </subcellularLocation>
    <subcellularLocation>
        <location evidence="9">Cell membrane</location>
        <topology evidence="9">Multi-pass membrane protein</topology>
    </subcellularLocation>
</comment>
<reference evidence="11 12" key="1">
    <citation type="submission" date="2018-06" db="EMBL/GenBank/DDBJ databases">
        <title>Genomic Encyclopedia of Type Strains, Phase IV (KMG-IV): sequencing the most valuable type-strain genomes for metagenomic binning, comparative biology and taxonomic classification.</title>
        <authorList>
            <person name="Goeker M."/>
        </authorList>
    </citation>
    <scope>NUCLEOTIDE SEQUENCE [LARGE SCALE GENOMIC DNA]</scope>
    <source>
        <strain evidence="11 12">DSM 25619</strain>
    </source>
</reference>
<dbReference type="GO" id="GO:0006865">
    <property type="term" value="P:amino acid transport"/>
    <property type="evidence" value="ECO:0007669"/>
    <property type="project" value="TreeGrafter"/>
</dbReference>
<dbReference type="SUPFAM" id="SSF161098">
    <property type="entry name" value="MetI-like"/>
    <property type="match status" value="1"/>
</dbReference>
<dbReference type="Proteomes" id="UP000252893">
    <property type="component" value="Unassembled WGS sequence"/>
</dbReference>
<keyword evidence="5" id="KW-0997">Cell inner membrane</keyword>
<dbReference type="EMBL" id="QNRH01000009">
    <property type="protein sequence ID" value="RBO91183.1"/>
    <property type="molecule type" value="Genomic_DNA"/>
</dbReference>
<dbReference type="PANTHER" id="PTHR30614:SF10">
    <property type="entry name" value="ARGININE ABC TRANSPORTER PERMEASE PROTEIN ARTM"/>
    <property type="match status" value="1"/>
</dbReference>
<dbReference type="InterPro" id="IPR000515">
    <property type="entry name" value="MetI-like"/>
</dbReference>
<evidence type="ECO:0000313" key="11">
    <source>
        <dbReference type="EMBL" id="RBO91183.1"/>
    </source>
</evidence>
<dbReference type="InterPro" id="IPR043429">
    <property type="entry name" value="ArtM/GltK/GlnP/TcyL/YhdX-like"/>
</dbReference>
<protein>
    <submittedName>
        <fullName evidence="11">Amino acid ABC transporter membrane protein 2 (PAAT family)</fullName>
    </submittedName>
</protein>
<keyword evidence="12" id="KW-1185">Reference proteome</keyword>
<evidence type="ECO:0000256" key="2">
    <source>
        <dbReference type="ARBA" id="ARBA00010072"/>
    </source>
</evidence>
<feature type="transmembrane region" description="Helical" evidence="9">
    <location>
        <begin position="23"/>
        <end position="43"/>
    </location>
</feature>
<dbReference type="OrthoDB" id="4404959at2"/>
<dbReference type="PROSITE" id="PS50928">
    <property type="entry name" value="ABC_TM1"/>
    <property type="match status" value="1"/>
</dbReference>
<keyword evidence="3 9" id="KW-0813">Transport</keyword>
<evidence type="ECO:0000256" key="4">
    <source>
        <dbReference type="ARBA" id="ARBA00022475"/>
    </source>
</evidence>
<dbReference type="InterPro" id="IPR035906">
    <property type="entry name" value="MetI-like_sf"/>
</dbReference>
<evidence type="ECO:0000256" key="3">
    <source>
        <dbReference type="ARBA" id="ARBA00022448"/>
    </source>
</evidence>
<sequence length="241" mass="26710">MDFQFLYTSFVTLLRGVPLTLELSLYAVFFGGILGLFLTVLRLSGIKVLAFISEAYVFAFRGTPLLVQIFLIYYGLAQFRPFLQELGLWSFFRDAYWCAVIALSLNTAAYASEIFRGGYEAVPAPQIEAARACGMSGFLLQRRIIFPIAIRQALPAYGNELILMVKATSLASVITMMEITGIAAKLISESFRAVEVFIAAGTVYLLLNFILTRIVAYSEWKLSAHIRPPATIKSASKLKTA</sequence>
<feature type="transmembrane region" description="Helical" evidence="9">
    <location>
        <begin position="94"/>
        <end position="111"/>
    </location>
</feature>
<keyword evidence="6 9" id="KW-0812">Transmembrane</keyword>
<accession>A0A366DM64</accession>
<dbReference type="GO" id="GO:0043190">
    <property type="term" value="C:ATP-binding cassette (ABC) transporter complex"/>
    <property type="evidence" value="ECO:0007669"/>
    <property type="project" value="InterPro"/>
</dbReference>
<evidence type="ECO:0000256" key="1">
    <source>
        <dbReference type="ARBA" id="ARBA00004429"/>
    </source>
</evidence>
<feature type="transmembrane region" description="Helical" evidence="9">
    <location>
        <begin position="161"/>
        <end position="184"/>
    </location>
</feature>
<keyword evidence="7 9" id="KW-1133">Transmembrane helix</keyword>
<feature type="domain" description="ABC transmembrane type-1" evidence="10">
    <location>
        <begin position="17"/>
        <end position="215"/>
    </location>
</feature>
<keyword evidence="4" id="KW-1003">Cell membrane</keyword>
<feature type="transmembrane region" description="Helical" evidence="9">
    <location>
        <begin position="196"/>
        <end position="217"/>
    </location>
</feature>
<dbReference type="PANTHER" id="PTHR30614">
    <property type="entry name" value="MEMBRANE COMPONENT OF AMINO ACID ABC TRANSPORTER"/>
    <property type="match status" value="1"/>
</dbReference>
<evidence type="ECO:0000256" key="5">
    <source>
        <dbReference type="ARBA" id="ARBA00022519"/>
    </source>
</evidence>
<comment type="caution">
    <text evidence="11">The sequence shown here is derived from an EMBL/GenBank/DDBJ whole genome shotgun (WGS) entry which is preliminary data.</text>
</comment>
<feature type="transmembrane region" description="Helical" evidence="9">
    <location>
        <begin position="55"/>
        <end position="74"/>
    </location>
</feature>
<dbReference type="Gene3D" id="1.10.3720.10">
    <property type="entry name" value="MetI-like"/>
    <property type="match status" value="1"/>
</dbReference>
<keyword evidence="8 9" id="KW-0472">Membrane</keyword>
<evidence type="ECO:0000256" key="9">
    <source>
        <dbReference type="RuleBase" id="RU363032"/>
    </source>
</evidence>
<dbReference type="CDD" id="cd06261">
    <property type="entry name" value="TM_PBP2"/>
    <property type="match status" value="1"/>
</dbReference>
<dbReference type="InterPro" id="IPR010065">
    <property type="entry name" value="AA_ABC_transptr_permease_3TM"/>
</dbReference>
<dbReference type="Pfam" id="PF00528">
    <property type="entry name" value="BPD_transp_1"/>
    <property type="match status" value="1"/>
</dbReference>
<dbReference type="NCBIfam" id="TIGR01726">
    <property type="entry name" value="HEQRo_perm_3TM"/>
    <property type="match status" value="1"/>
</dbReference>
<proteinExistence type="inferred from homology"/>
<evidence type="ECO:0000259" key="10">
    <source>
        <dbReference type="PROSITE" id="PS50928"/>
    </source>
</evidence>
<gene>
    <name evidence="11" type="ORF">DFR47_10943</name>
</gene>
<dbReference type="GO" id="GO:0022857">
    <property type="term" value="F:transmembrane transporter activity"/>
    <property type="evidence" value="ECO:0007669"/>
    <property type="project" value="InterPro"/>
</dbReference>
<organism evidence="11 12">
    <name type="scientific">Pseudochrobactrum asaccharolyticum</name>
    <dbReference type="NCBI Taxonomy" id="354351"/>
    <lineage>
        <taxon>Bacteria</taxon>
        <taxon>Pseudomonadati</taxon>
        <taxon>Pseudomonadota</taxon>
        <taxon>Alphaproteobacteria</taxon>
        <taxon>Hyphomicrobiales</taxon>
        <taxon>Brucellaceae</taxon>
        <taxon>Pseudochrobactrum</taxon>
    </lineage>
</organism>
<name>A0A366DM64_9HYPH</name>
<evidence type="ECO:0000256" key="8">
    <source>
        <dbReference type="ARBA" id="ARBA00023136"/>
    </source>
</evidence>
<dbReference type="AlphaFoldDB" id="A0A366DM64"/>
<comment type="similarity">
    <text evidence="2">Belongs to the binding-protein-dependent transport system permease family. HisMQ subfamily.</text>
</comment>
<evidence type="ECO:0000256" key="7">
    <source>
        <dbReference type="ARBA" id="ARBA00022989"/>
    </source>
</evidence>
<evidence type="ECO:0000256" key="6">
    <source>
        <dbReference type="ARBA" id="ARBA00022692"/>
    </source>
</evidence>